<dbReference type="EMBL" id="RWGY01000029">
    <property type="protein sequence ID" value="TVU19079.1"/>
    <property type="molecule type" value="Genomic_DNA"/>
</dbReference>
<dbReference type="Proteomes" id="UP000324897">
    <property type="component" value="Chromosome 7"/>
</dbReference>
<accession>A0A5J9U600</accession>
<feature type="region of interest" description="Disordered" evidence="1">
    <location>
        <begin position="40"/>
        <end position="61"/>
    </location>
</feature>
<evidence type="ECO:0000313" key="3">
    <source>
        <dbReference type="Proteomes" id="UP000324897"/>
    </source>
</evidence>
<dbReference type="Gramene" id="TVU19079">
    <property type="protein sequence ID" value="TVU19079"/>
    <property type="gene ID" value="EJB05_35211"/>
</dbReference>
<evidence type="ECO:0000256" key="1">
    <source>
        <dbReference type="SAM" id="MobiDB-lite"/>
    </source>
</evidence>
<feature type="non-terminal residue" evidence="2">
    <location>
        <position position="1"/>
    </location>
</feature>
<name>A0A5J9U600_9POAL</name>
<proteinExistence type="predicted"/>
<sequence>VQERKVNEIAKEREGDCSDEIANVFAGGTEADLNQIRPPHALSAQDGNTERDVIADASTPLAPASRPTPFLPFLPCSLSRSWTTSRAVIATTVSWSSSGSLARPNCGVRRCGRHTCRPAQVVDANLIQLDFIVVFLGENLDLKVDLVPGL</sequence>
<protein>
    <submittedName>
        <fullName evidence="2">Uncharacterized protein</fullName>
    </submittedName>
</protein>
<keyword evidence="3" id="KW-1185">Reference proteome</keyword>
<reference evidence="2 3" key="1">
    <citation type="journal article" date="2019" name="Sci. Rep.">
        <title>A high-quality genome of Eragrostis curvula grass provides insights into Poaceae evolution and supports new strategies to enhance forage quality.</title>
        <authorList>
            <person name="Carballo J."/>
            <person name="Santos B.A.C.M."/>
            <person name="Zappacosta D."/>
            <person name="Garbus I."/>
            <person name="Selva J.P."/>
            <person name="Gallo C.A."/>
            <person name="Diaz A."/>
            <person name="Albertini E."/>
            <person name="Caccamo M."/>
            <person name="Echenique V."/>
        </authorList>
    </citation>
    <scope>NUCLEOTIDE SEQUENCE [LARGE SCALE GENOMIC DNA]</scope>
    <source>
        <strain evidence="3">cv. Victoria</strain>
        <tissue evidence="2">Leaf</tissue>
    </source>
</reference>
<organism evidence="2 3">
    <name type="scientific">Eragrostis curvula</name>
    <name type="common">weeping love grass</name>
    <dbReference type="NCBI Taxonomy" id="38414"/>
    <lineage>
        <taxon>Eukaryota</taxon>
        <taxon>Viridiplantae</taxon>
        <taxon>Streptophyta</taxon>
        <taxon>Embryophyta</taxon>
        <taxon>Tracheophyta</taxon>
        <taxon>Spermatophyta</taxon>
        <taxon>Magnoliopsida</taxon>
        <taxon>Liliopsida</taxon>
        <taxon>Poales</taxon>
        <taxon>Poaceae</taxon>
        <taxon>PACMAD clade</taxon>
        <taxon>Chloridoideae</taxon>
        <taxon>Eragrostideae</taxon>
        <taxon>Eragrostidinae</taxon>
        <taxon>Eragrostis</taxon>
    </lineage>
</organism>
<gene>
    <name evidence="2" type="ORF">EJB05_35211</name>
</gene>
<comment type="caution">
    <text evidence="2">The sequence shown here is derived from an EMBL/GenBank/DDBJ whole genome shotgun (WGS) entry which is preliminary data.</text>
</comment>
<dbReference type="AlphaFoldDB" id="A0A5J9U600"/>
<evidence type="ECO:0000313" key="2">
    <source>
        <dbReference type="EMBL" id="TVU19079.1"/>
    </source>
</evidence>